<evidence type="ECO:0000256" key="3">
    <source>
        <dbReference type="ARBA" id="ARBA00023136"/>
    </source>
</evidence>
<dbReference type="PANTHER" id="PTHR32089">
    <property type="entry name" value="METHYL-ACCEPTING CHEMOTAXIS PROTEIN MCPB"/>
    <property type="match status" value="1"/>
</dbReference>
<evidence type="ECO:0000256" key="1">
    <source>
        <dbReference type="ARBA" id="ARBA00004236"/>
    </source>
</evidence>
<dbReference type="SMART" id="SM00304">
    <property type="entry name" value="HAMP"/>
    <property type="match status" value="1"/>
</dbReference>
<evidence type="ECO:0000259" key="9">
    <source>
        <dbReference type="PROSITE" id="PS50111"/>
    </source>
</evidence>
<evidence type="ECO:0000313" key="11">
    <source>
        <dbReference type="EMBL" id="GGM26160.1"/>
    </source>
</evidence>
<accession>A0A917TM94</accession>
<dbReference type="CDD" id="cd11386">
    <property type="entry name" value="MCP_signal"/>
    <property type="match status" value="1"/>
</dbReference>
<feature type="domain" description="Methyl-accepting transducer" evidence="9">
    <location>
        <begin position="289"/>
        <end position="539"/>
    </location>
</feature>
<protein>
    <submittedName>
        <fullName evidence="11">Sensory transducer protein YvaQ</fullName>
    </submittedName>
</protein>
<feature type="coiled-coil region" evidence="7">
    <location>
        <begin position="90"/>
        <end position="117"/>
    </location>
</feature>
<dbReference type="Pfam" id="PF00672">
    <property type="entry name" value="HAMP"/>
    <property type="match status" value="1"/>
</dbReference>
<dbReference type="InterPro" id="IPR004089">
    <property type="entry name" value="MCPsignal_dom"/>
</dbReference>
<dbReference type="PROSITE" id="PS50111">
    <property type="entry name" value="CHEMOTAXIS_TRANSDUC_2"/>
    <property type="match status" value="1"/>
</dbReference>
<dbReference type="CDD" id="cd06225">
    <property type="entry name" value="HAMP"/>
    <property type="match status" value="1"/>
</dbReference>
<dbReference type="GO" id="GO:0005886">
    <property type="term" value="C:plasma membrane"/>
    <property type="evidence" value="ECO:0007669"/>
    <property type="project" value="UniProtKB-SubCell"/>
</dbReference>
<dbReference type="GO" id="GO:0007165">
    <property type="term" value="P:signal transduction"/>
    <property type="evidence" value="ECO:0007669"/>
    <property type="project" value="UniProtKB-KW"/>
</dbReference>
<comment type="similarity">
    <text evidence="5">Belongs to the methyl-accepting chemotaxis (MCP) protein family.</text>
</comment>
<feature type="transmembrane region" description="Helical" evidence="8">
    <location>
        <begin position="192"/>
        <end position="215"/>
    </location>
</feature>
<reference evidence="11" key="1">
    <citation type="journal article" date="2014" name="Int. J. Syst. Evol. Microbiol.">
        <title>Complete genome sequence of Corynebacterium casei LMG S-19264T (=DSM 44701T), isolated from a smear-ripened cheese.</title>
        <authorList>
            <consortium name="US DOE Joint Genome Institute (JGI-PGF)"/>
            <person name="Walter F."/>
            <person name="Albersmeier A."/>
            <person name="Kalinowski J."/>
            <person name="Ruckert C."/>
        </authorList>
    </citation>
    <scope>NUCLEOTIDE SEQUENCE</scope>
    <source>
        <strain evidence="11">CGMCC 1.6333</strain>
    </source>
</reference>
<comment type="subcellular location">
    <subcellularLocation>
        <location evidence="1">Cell membrane</location>
    </subcellularLocation>
</comment>
<keyword evidence="2" id="KW-1003">Cell membrane</keyword>
<gene>
    <name evidence="11" type="primary">yvaQ</name>
    <name evidence="11" type="ORF">GCM10011351_09750</name>
</gene>
<dbReference type="RefSeq" id="WP_117153500.1">
    <property type="nucleotide sequence ID" value="NZ_BMLG01000002.1"/>
</dbReference>
<evidence type="ECO:0000256" key="7">
    <source>
        <dbReference type="SAM" id="Coils"/>
    </source>
</evidence>
<keyword evidence="12" id="KW-1185">Reference proteome</keyword>
<keyword evidence="8" id="KW-1133">Transmembrane helix</keyword>
<dbReference type="OrthoDB" id="2168386at2"/>
<evidence type="ECO:0000313" key="12">
    <source>
        <dbReference type="Proteomes" id="UP000618460"/>
    </source>
</evidence>
<dbReference type="Pfam" id="PF00015">
    <property type="entry name" value="MCPsignal"/>
    <property type="match status" value="1"/>
</dbReference>
<sequence>MLKKNKIKTKNKKTFFSLTSLYGKLLSGFLIIIMLTIFFGAFNLYSLNNIKKETENIVDHELSELLLIDQLRLNVSERVSLTRAYVVFGYEAYLERYNILIEESNQLEEELQSKIDHEILDKTIEHSKTLAIQTQNNIFNKYDTSDNTLAIENLTIVNTLTDRIINGYDELAANQDAKITSSGETLISNTNYLLIVGIALIVVITIIGLIISFFLSRSISNPIKKVSERMQSISQKELNHEPLQTKRNDEVGDLIHATNDMTFQLQELLEEIKKTSGEVKKQTNHLNFTTDEVNKGSEQIAATMQELSLGAQNQANTSTDLAQNMASFHTIIQEANEKGNQVSEGANNVVQLTEDGSNVMQQSVQQMEAIDAIVKKSVNKVSDLRDQSTKINKIVDVIKDIADQTNLLALNAAIEAARAGEHGKGFAVVADEVRKLAEQVSVSISDITSIVTDITKETDSVTKTLETGYEQVEKGTSHLTTTKQTFQSIETAIRDMRKDVTAISDNLGTIKNSSEKMHTAIEDIAAISEESAAGVEETTASTETTKEAMDRVSVASKSLTDLTNNLNNLINKFKL</sequence>
<dbReference type="PANTHER" id="PTHR32089:SF112">
    <property type="entry name" value="LYSOZYME-LIKE PROTEIN-RELATED"/>
    <property type="match status" value="1"/>
</dbReference>
<keyword evidence="7" id="KW-0175">Coiled coil</keyword>
<keyword evidence="3 8" id="KW-0472">Membrane</keyword>
<evidence type="ECO:0000256" key="6">
    <source>
        <dbReference type="PROSITE-ProRule" id="PRU00284"/>
    </source>
</evidence>
<dbReference type="AlphaFoldDB" id="A0A917TM94"/>
<organism evidence="11 12">
    <name type="scientific">Paraliobacillus quinghaiensis</name>
    <dbReference type="NCBI Taxonomy" id="470815"/>
    <lineage>
        <taxon>Bacteria</taxon>
        <taxon>Bacillati</taxon>
        <taxon>Bacillota</taxon>
        <taxon>Bacilli</taxon>
        <taxon>Bacillales</taxon>
        <taxon>Bacillaceae</taxon>
        <taxon>Paraliobacillus</taxon>
    </lineage>
</organism>
<dbReference type="Gene3D" id="1.10.287.950">
    <property type="entry name" value="Methyl-accepting chemotaxis protein"/>
    <property type="match status" value="1"/>
</dbReference>
<dbReference type="Proteomes" id="UP000618460">
    <property type="component" value="Unassembled WGS sequence"/>
</dbReference>
<dbReference type="PROSITE" id="PS50885">
    <property type="entry name" value="HAMP"/>
    <property type="match status" value="1"/>
</dbReference>
<dbReference type="SMART" id="SM00283">
    <property type="entry name" value="MA"/>
    <property type="match status" value="1"/>
</dbReference>
<dbReference type="InterPro" id="IPR003660">
    <property type="entry name" value="HAMP_dom"/>
</dbReference>
<evidence type="ECO:0000256" key="2">
    <source>
        <dbReference type="ARBA" id="ARBA00022475"/>
    </source>
</evidence>
<proteinExistence type="inferred from homology"/>
<feature type="transmembrane region" description="Helical" evidence="8">
    <location>
        <begin position="21"/>
        <end position="45"/>
    </location>
</feature>
<reference evidence="11" key="2">
    <citation type="submission" date="2020-09" db="EMBL/GenBank/DDBJ databases">
        <authorList>
            <person name="Sun Q."/>
            <person name="Zhou Y."/>
        </authorList>
    </citation>
    <scope>NUCLEOTIDE SEQUENCE</scope>
    <source>
        <strain evidence="11">CGMCC 1.6333</strain>
    </source>
</reference>
<keyword evidence="4 6" id="KW-0807">Transducer</keyword>
<feature type="domain" description="HAMP" evidence="10">
    <location>
        <begin position="217"/>
        <end position="270"/>
    </location>
</feature>
<evidence type="ECO:0000256" key="5">
    <source>
        <dbReference type="ARBA" id="ARBA00029447"/>
    </source>
</evidence>
<comment type="caution">
    <text evidence="11">The sequence shown here is derived from an EMBL/GenBank/DDBJ whole genome shotgun (WGS) entry which is preliminary data.</text>
</comment>
<evidence type="ECO:0000259" key="10">
    <source>
        <dbReference type="PROSITE" id="PS50885"/>
    </source>
</evidence>
<dbReference type="EMBL" id="BMLG01000002">
    <property type="protein sequence ID" value="GGM26160.1"/>
    <property type="molecule type" value="Genomic_DNA"/>
</dbReference>
<evidence type="ECO:0000256" key="4">
    <source>
        <dbReference type="ARBA" id="ARBA00023224"/>
    </source>
</evidence>
<keyword evidence="8" id="KW-0812">Transmembrane</keyword>
<name>A0A917TM94_9BACI</name>
<evidence type="ECO:0000256" key="8">
    <source>
        <dbReference type="SAM" id="Phobius"/>
    </source>
</evidence>
<dbReference type="SUPFAM" id="SSF58104">
    <property type="entry name" value="Methyl-accepting chemotaxis protein (MCP) signaling domain"/>
    <property type="match status" value="1"/>
</dbReference>